<evidence type="ECO:0000313" key="3">
    <source>
        <dbReference type="EMBL" id="KFB76595.1"/>
    </source>
</evidence>
<dbReference type="EMBL" id="JDST02000051">
    <property type="protein sequence ID" value="KFB76595.1"/>
    <property type="molecule type" value="Genomic_DNA"/>
</dbReference>
<gene>
    <name evidence="3" type="ORF">AW06_002349</name>
</gene>
<dbReference type="InterPro" id="IPR010172">
    <property type="entry name" value="CRISPR-assoc_prot_TM1791"/>
</dbReference>
<organism evidence="3 4">
    <name type="scientific">Candidatus Accumulibacter cognatus</name>
    <dbReference type="NCBI Taxonomy" id="2954383"/>
    <lineage>
        <taxon>Bacteria</taxon>
        <taxon>Pseudomonadati</taxon>
        <taxon>Pseudomonadota</taxon>
        <taxon>Betaproteobacteria</taxon>
        <taxon>Candidatus Accumulibacter</taxon>
    </lineage>
</organism>
<dbReference type="InterPro" id="IPR005537">
    <property type="entry name" value="RAMP_III_fam"/>
</dbReference>
<evidence type="ECO:0000256" key="1">
    <source>
        <dbReference type="ARBA" id="ARBA00023118"/>
    </source>
</evidence>
<dbReference type="Proteomes" id="UP000021315">
    <property type="component" value="Unassembled WGS sequence"/>
</dbReference>
<name>A0A080M7Z7_9PROT</name>
<dbReference type="RefSeq" id="WP_273704583.1">
    <property type="nucleotide sequence ID" value="NZ_JDST02000051.1"/>
</dbReference>
<comment type="caution">
    <text evidence="3">The sequence shown here is derived from an EMBL/GenBank/DDBJ whole genome shotgun (WGS) entry which is preliminary data.</text>
</comment>
<dbReference type="STRING" id="1453999.AW06_002349"/>
<evidence type="ECO:0000313" key="4">
    <source>
        <dbReference type="Proteomes" id="UP000021315"/>
    </source>
</evidence>
<protein>
    <submittedName>
        <fullName evidence="3">CRISPR type III-B/RAMP module RAMP protein Cmr6</fullName>
    </submittedName>
</protein>
<proteinExistence type="predicted"/>
<sequence>MTQLVRNRLAQALPSRIVQPHAGLLLMRGWKEDVQAGKAAHIDSVCDHQQPSALYELAYARWRQATSDVRCFRSLYAELLQRMFIGLTAGAAIETGVCSSHSYGMPMIPGSSVKGCARGYAQKIGMEVSYRAALFGEDKTDVGDSGRQPGAGCLVWHDAWWIPRPGVRPYVREVVTVHHPDYYAGNGAATDFDSPVPNAQIAVQGGFYFVVEGDPAWAELAIKLLEAALADTGIGAKRAAGYGFMAVDQQATSKARAAGKQALEQTLSPQDKVRSRLLDMNEKTLADKFGVGLNATRNEYEAEEWALVPQMAREIHAALIESWSGETRKSSKTKFKARRFFLGQKAEE</sequence>
<dbReference type="NCBIfam" id="TIGR01898">
    <property type="entry name" value="cas_TM1791_cmr6"/>
    <property type="match status" value="1"/>
</dbReference>
<accession>A0A080M7Z7</accession>
<dbReference type="Pfam" id="PF03787">
    <property type="entry name" value="RAMPs"/>
    <property type="match status" value="1"/>
</dbReference>
<feature type="domain" description="CRISPR type III-associated protein" evidence="2">
    <location>
        <begin position="78"/>
        <end position="245"/>
    </location>
</feature>
<evidence type="ECO:0000259" key="2">
    <source>
        <dbReference type="Pfam" id="PF03787"/>
    </source>
</evidence>
<dbReference type="GO" id="GO:0051607">
    <property type="term" value="P:defense response to virus"/>
    <property type="evidence" value="ECO:0007669"/>
    <property type="project" value="UniProtKB-KW"/>
</dbReference>
<reference evidence="3" key="1">
    <citation type="submission" date="2014-02" db="EMBL/GenBank/DDBJ databases">
        <title>Expanding our view of genomic diversity in Candidatus Accumulibacter clades.</title>
        <authorList>
            <person name="Skennerton C.T."/>
            <person name="Barr J.J."/>
            <person name="Slater F.R."/>
            <person name="Bond P.L."/>
            <person name="Tyson G.W."/>
        </authorList>
    </citation>
    <scope>NUCLEOTIDE SEQUENCE [LARGE SCALE GENOMIC DNA]</scope>
</reference>
<keyword evidence="4" id="KW-1185">Reference proteome</keyword>
<keyword evidence="1" id="KW-0051">Antiviral defense</keyword>
<dbReference type="AlphaFoldDB" id="A0A080M7Z7"/>